<feature type="compositionally biased region" description="Basic residues" evidence="1">
    <location>
        <begin position="8"/>
        <end position="18"/>
    </location>
</feature>
<feature type="region of interest" description="Disordered" evidence="1">
    <location>
        <begin position="1"/>
        <end position="135"/>
    </location>
</feature>
<name>A0AAV0DXX5_9ASTE</name>
<protein>
    <submittedName>
        <fullName evidence="2">Uncharacterized protein</fullName>
    </submittedName>
</protein>
<gene>
    <name evidence="2" type="ORF">CEPIT_LOCUS18867</name>
</gene>
<dbReference type="AlphaFoldDB" id="A0AAV0DXX5"/>
<organism evidence="2 3">
    <name type="scientific">Cuscuta epithymum</name>
    <dbReference type="NCBI Taxonomy" id="186058"/>
    <lineage>
        <taxon>Eukaryota</taxon>
        <taxon>Viridiplantae</taxon>
        <taxon>Streptophyta</taxon>
        <taxon>Embryophyta</taxon>
        <taxon>Tracheophyta</taxon>
        <taxon>Spermatophyta</taxon>
        <taxon>Magnoliopsida</taxon>
        <taxon>eudicotyledons</taxon>
        <taxon>Gunneridae</taxon>
        <taxon>Pentapetalae</taxon>
        <taxon>asterids</taxon>
        <taxon>lamiids</taxon>
        <taxon>Solanales</taxon>
        <taxon>Convolvulaceae</taxon>
        <taxon>Cuscuteae</taxon>
        <taxon>Cuscuta</taxon>
        <taxon>Cuscuta subgen. Cuscuta</taxon>
    </lineage>
</organism>
<evidence type="ECO:0000313" key="3">
    <source>
        <dbReference type="Proteomes" id="UP001152523"/>
    </source>
</evidence>
<dbReference type="Proteomes" id="UP001152523">
    <property type="component" value="Unassembled WGS sequence"/>
</dbReference>
<accession>A0AAV0DXX5</accession>
<keyword evidence="3" id="KW-1185">Reference proteome</keyword>
<dbReference type="EMBL" id="CAMAPF010000155">
    <property type="protein sequence ID" value="CAH9109647.1"/>
    <property type="molecule type" value="Genomic_DNA"/>
</dbReference>
<feature type="compositionally biased region" description="Polar residues" evidence="1">
    <location>
        <begin position="119"/>
        <end position="135"/>
    </location>
</feature>
<proteinExistence type="predicted"/>
<evidence type="ECO:0000313" key="2">
    <source>
        <dbReference type="EMBL" id="CAH9109647.1"/>
    </source>
</evidence>
<comment type="caution">
    <text evidence="2">The sequence shown here is derived from an EMBL/GenBank/DDBJ whole genome shotgun (WGS) entry which is preliminary data.</text>
</comment>
<evidence type="ECO:0000256" key="1">
    <source>
        <dbReference type="SAM" id="MobiDB-lite"/>
    </source>
</evidence>
<reference evidence="2" key="1">
    <citation type="submission" date="2022-07" db="EMBL/GenBank/DDBJ databases">
        <authorList>
            <person name="Macas J."/>
            <person name="Novak P."/>
            <person name="Neumann P."/>
        </authorList>
    </citation>
    <scope>NUCLEOTIDE SEQUENCE</scope>
</reference>
<sequence>MTCSMCKSKSHNKRKCPYKNKATELQSQPKKSRGRPRTVRQPEEEIGHDATTAQPSRIGRGGRVIHDRGFQAARGGQESGKSVSRRGKGKVPVGFGVIIDGQGNAWTNSPGQQRGPVNISHTSTCNSGAPTTHSV</sequence>